<protein>
    <submittedName>
        <fullName evidence="2">Glycosyltransferase involved in cell wall biosynthesis</fullName>
    </submittedName>
</protein>
<feature type="domain" description="Glycosyl transferase family 1" evidence="1">
    <location>
        <begin position="181"/>
        <end position="335"/>
    </location>
</feature>
<dbReference type="InterPro" id="IPR001296">
    <property type="entry name" value="Glyco_trans_1"/>
</dbReference>
<evidence type="ECO:0000259" key="1">
    <source>
        <dbReference type="Pfam" id="PF00534"/>
    </source>
</evidence>
<evidence type="ECO:0000313" key="3">
    <source>
        <dbReference type="Proteomes" id="UP001519307"/>
    </source>
</evidence>
<dbReference type="PANTHER" id="PTHR12526">
    <property type="entry name" value="GLYCOSYLTRANSFERASE"/>
    <property type="match status" value="1"/>
</dbReference>
<gene>
    <name evidence="2" type="ORF">J2Z42_000877</name>
</gene>
<keyword evidence="3" id="KW-1185">Reference proteome</keyword>
<dbReference type="SUPFAM" id="SSF53756">
    <property type="entry name" value="UDP-Glycosyltransferase/glycogen phosphorylase"/>
    <property type="match status" value="1"/>
</dbReference>
<comment type="caution">
    <text evidence="2">The sequence shown here is derived from an EMBL/GenBank/DDBJ whole genome shotgun (WGS) entry which is preliminary data.</text>
</comment>
<accession>A0ABS4KQ97</accession>
<organism evidence="2 3">
    <name type="scientific">Clostridium algifaecis</name>
    <dbReference type="NCBI Taxonomy" id="1472040"/>
    <lineage>
        <taxon>Bacteria</taxon>
        <taxon>Bacillati</taxon>
        <taxon>Bacillota</taxon>
        <taxon>Clostridia</taxon>
        <taxon>Eubacteriales</taxon>
        <taxon>Clostridiaceae</taxon>
        <taxon>Clostridium</taxon>
    </lineage>
</organism>
<dbReference type="EMBL" id="JAGGLM010000003">
    <property type="protein sequence ID" value="MBP2032212.1"/>
    <property type="molecule type" value="Genomic_DNA"/>
</dbReference>
<proteinExistence type="predicted"/>
<evidence type="ECO:0000313" key="2">
    <source>
        <dbReference type="EMBL" id="MBP2032212.1"/>
    </source>
</evidence>
<dbReference type="Proteomes" id="UP001519307">
    <property type="component" value="Unassembled WGS sequence"/>
</dbReference>
<dbReference type="PANTHER" id="PTHR12526:SF630">
    <property type="entry name" value="GLYCOSYLTRANSFERASE"/>
    <property type="match status" value="1"/>
</dbReference>
<sequence length="369" mass="43559">MMNFVTIFPETENVHLIKDVGMIPYIMYQKFGINSTIVCYKNGEYPYLNNEVKGLKIDFIKKYTGKSILDGVIYLFKNSRKIDILHLFHFSKRTALWIYVYKFLNKKGKVYLKLDADYRIKNSTNPCSNGIKAKLKRLIFNKLDLLSIETLNIYNYLRNNWKVNVKYIPNGFYDYENRELIKYDEKENIICTVGRIGTYEKATEVLLEGFKLAESKIENWKLKIVGPIENDFRNYIKKFYKENPQLKEKITFTGPIYDRNKLNEEYRKSKIFCLTSRYESFGLVFLEAMKNGCYIISSNVEAARDITDSETYGSIFAIDNADELGNYLVKNCNNVNKLNKNCYAVQEYAYNKFYWPNICNKILKQLNEK</sequence>
<dbReference type="Gene3D" id="3.40.50.2000">
    <property type="entry name" value="Glycogen Phosphorylase B"/>
    <property type="match status" value="2"/>
</dbReference>
<dbReference type="RefSeq" id="WP_209701153.1">
    <property type="nucleotide sequence ID" value="NZ_JAGGLM010000003.1"/>
</dbReference>
<dbReference type="Pfam" id="PF00534">
    <property type="entry name" value="Glycos_transf_1"/>
    <property type="match status" value="1"/>
</dbReference>
<name>A0ABS4KQ97_9CLOT</name>
<reference evidence="2 3" key="1">
    <citation type="submission" date="2021-03" db="EMBL/GenBank/DDBJ databases">
        <title>Genomic Encyclopedia of Type Strains, Phase IV (KMG-IV): sequencing the most valuable type-strain genomes for metagenomic binning, comparative biology and taxonomic classification.</title>
        <authorList>
            <person name="Goeker M."/>
        </authorList>
    </citation>
    <scope>NUCLEOTIDE SEQUENCE [LARGE SCALE GENOMIC DNA]</scope>
    <source>
        <strain evidence="2 3">DSM 28783</strain>
    </source>
</reference>